<keyword evidence="8" id="KW-0788">Thiol protease</keyword>
<feature type="compositionally biased region" description="Polar residues" evidence="10">
    <location>
        <begin position="399"/>
        <end position="416"/>
    </location>
</feature>
<dbReference type="PANTHER" id="PTHR24006">
    <property type="entry name" value="UBIQUITIN CARBOXYL-TERMINAL HYDROLASE"/>
    <property type="match status" value="1"/>
</dbReference>
<dbReference type="Proteomes" id="UP001148614">
    <property type="component" value="Unassembled WGS sequence"/>
</dbReference>
<feature type="compositionally biased region" description="Acidic residues" evidence="10">
    <location>
        <begin position="356"/>
        <end position="369"/>
    </location>
</feature>
<feature type="region of interest" description="Disordered" evidence="10">
    <location>
        <begin position="658"/>
        <end position="682"/>
    </location>
</feature>
<feature type="compositionally biased region" description="Polar residues" evidence="10">
    <location>
        <begin position="842"/>
        <end position="852"/>
    </location>
</feature>
<dbReference type="InterPro" id="IPR050164">
    <property type="entry name" value="Peptidase_C19"/>
</dbReference>
<evidence type="ECO:0000256" key="7">
    <source>
        <dbReference type="ARBA" id="ARBA00022801"/>
    </source>
</evidence>
<dbReference type="InterPro" id="IPR028889">
    <property type="entry name" value="USP"/>
</dbReference>
<comment type="caution">
    <text evidence="12">The sequence shown here is derived from an EMBL/GenBank/DDBJ whole genome shotgun (WGS) entry which is preliminary data.</text>
</comment>
<keyword evidence="13" id="KW-1185">Reference proteome</keyword>
<dbReference type="PANTHER" id="PTHR24006:SF687">
    <property type="entry name" value="UBIQUITIN CARBOXYL-TERMINAL HYDROLASE 10"/>
    <property type="match status" value="1"/>
</dbReference>
<dbReference type="EC" id="3.4.19.12" evidence="3"/>
<dbReference type="InterPro" id="IPR001394">
    <property type="entry name" value="Peptidase_C19_UCH"/>
</dbReference>
<feature type="compositionally biased region" description="Basic residues" evidence="10">
    <location>
        <begin position="965"/>
        <end position="974"/>
    </location>
</feature>
<evidence type="ECO:0000256" key="5">
    <source>
        <dbReference type="ARBA" id="ARBA00022763"/>
    </source>
</evidence>
<evidence type="ECO:0000256" key="8">
    <source>
        <dbReference type="ARBA" id="ARBA00022807"/>
    </source>
</evidence>
<keyword evidence="9" id="KW-0539">Nucleus</keyword>
<feature type="region of interest" description="Disordered" evidence="10">
    <location>
        <begin position="1567"/>
        <end position="1605"/>
    </location>
</feature>
<dbReference type="Pfam" id="PF08573">
    <property type="entry name" value="SAE2"/>
    <property type="match status" value="1"/>
</dbReference>
<dbReference type="InterPro" id="IPR018200">
    <property type="entry name" value="USP_CS"/>
</dbReference>
<feature type="compositionally biased region" description="Basic and acidic residues" evidence="10">
    <location>
        <begin position="76"/>
        <end position="92"/>
    </location>
</feature>
<dbReference type="InterPro" id="IPR038765">
    <property type="entry name" value="Papain-like_cys_pep_sf"/>
</dbReference>
<feature type="compositionally biased region" description="Basic and acidic residues" evidence="10">
    <location>
        <begin position="327"/>
        <end position="345"/>
    </location>
</feature>
<feature type="compositionally biased region" description="Basic and acidic residues" evidence="10">
    <location>
        <begin position="1085"/>
        <end position="1099"/>
    </location>
</feature>
<dbReference type="PROSITE" id="PS00972">
    <property type="entry name" value="USP_1"/>
    <property type="match status" value="1"/>
</dbReference>
<dbReference type="GO" id="GO:0006281">
    <property type="term" value="P:DNA repair"/>
    <property type="evidence" value="ECO:0007669"/>
    <property type="project" value="InterPro"/>
</dbReference>
<feature type="compositionally biased region" description="Polar residues" evidence="10">
    <location>
        <begin position="101"/>
        <end position="110"/>
    </location>
</feature>
<reference evidence="12" key="1">
    <citation type="submission" date="2022-07" db="EMBL/GenBank/DDBJ databases">
        <title>Genome Sequence of Xylaria arbuscula.</title>
        <authorList>
            <person name="Buettner E."/>
        </authorList>
    </citation>
    <scope>NUCLEOTIDE SEQUENCE</scope>
    <source>
        <strain evidence="12">VT107</strain>
    </source>
</reference>
<evidence type="ECO:0000313" key="12">
    <source>
        <dbReference type="EMBL" id="KAJ3580415.1"/>
    </source>
</evidence>
<evidence type="ECO:0000256" key="2">
    <source>
        <dbReference type="ARBA" id="ARBA00004123"/>
    </source>
</evidence>
<feature type="region of interest" description="Disordered" evidence="10">
    <location>
        <begin position="842"/>
        <end position="1119"/>
    </location>
</feature>
<feature type="region of interest" description="Disordered" evidence="10">
    <location>
        <begin position="76"/>
        <end position="120"/>
    </location>
</feature>
<feature type="compositionally biased region" description="Low complexity" evidence="10">
    <location>
        <begin position="1013"/>
        <end position="1030"/>
    </location>
</feature>
<proteinExistence type="predicted"/>
<dbReference type="CDD" id="cd02257">
    <property type="entry name" value="Peptidase_C19"/>
    <property type="match status" value="1"/>
</dbReference>
<gene>
    <name evidence="12" type="ORF">NPX13_g144</name>
</gene>
<dbReference type="VEuPathDB" id="FungiDB:F4678DRAFT_424496"/>
<keyword evidence="6" id="KW-0833">Ubl conjugation pathway</keyword>
<dbReference type="GO" id="GO:0006508">
    <property type="term" value="P:proteolysis"/>
    <property type="evidence" value="ECO:0007669"/>
    <property type="project" value="UniProtKB-KW"/>
</dbReference>
<accession>A0A9W8NP95</accession>
<evidence type="ECO:0000313" key="13">
    <source>
        <dbReference type="Proteomes" id="UP001148614"/>
    </source>
</evidence>
<dbReference type="Gene3D" id="3.90.70.10">
    <property type="entry name" value="Cysteine proteinases"/>
    <property type="match status" value="1"/>
</dbReference>
<dbReference type="SUPFAM" id="SSF54001">
    <property type="entry name" value="Cysteine proteinases"/>
    <property type="match status" value="1"/>
</dbReference>
<feature type="compositionally biased region" description="Polar residues" evidence="10">
    <location>
        <begin position="1573"/>
        <end position="1592"/>
    </location>
</feature>
<feature type="compositionally biased region" description="Low complexity" evidence="10">
    <location>
        <begin position="1057"/>
        <end position="1080"/>
    </location>
</feature>
<dbReference type="GO" id="GO:0016579">
    <property type="term" value="P:protein deubiquitination"/>
    <property type="evidence" value="ECO:0007669"/>
    <property type="project" value="InterPro"/>
</dbReference>
<feature type="compositionally biased region" description="Basic and acidic residues" evidence="10">
    <location>
        <begin position="523"/>
        <end position="543"/>
    </location>
</feature>
<feature type="domain" description="USP" evidence="11">
    <location>
        <begin position="1205"/>
        <end position="1571"/>
    </location>
</feature>
<dbReference type="InterPro" id="IPR013882">
    <property type="entry name" value="Ctp1_C"/>
</dbReference>
<dbReference type="PROSITE" id="PS50235">
    <property type="entry name" value="USP_3"/>
    <property type="match status" value="1"/>
</dbReference>
<feature type="compositionally biased region" description="Basic and acidic residues" evidence="10">
    <location>
        <begin position="464"/>
        <end position="505"/>
    </location>
</feature>
<dbReference type="GO" id="GO:0005634">
    <property type="term" value="C:nucleus"/>
    <property type="evidence" value="ECO:0007669"/>
    <property type="project" value="UniProtKB-SubCell"/>
</dbReference>
<keyword evidence="7" id="KW-0378">Hydrolase</keyword>
<feature type="region of interest" description="Disordered" evidence="10">
    <location>
        <begin position="741"/>
        <end position="803"/>
    </location>
</feature>
<comment type="catalytic activity">
    <reaction evidence="1">
        <text>Thiol-dependent hydrolysis of ester, thioester, amide, peptide and isopeptide bonds formed by the C-terminal Gly of ubiquitin (a 76-residue protein attached to proteins as an intracellular targeting signal).</text>
        <dbReference type="EC" id="3.4.19.12"/>
    </reaction>
</comment>
<name>A0A9W8NP95_9PEZI</name>
<sequence>MENWFRDVGKAALLEALGGACDHINNRFKIDLDSYNQDKLVELTAELDALRQKATKVNSLENENVKLRDEIKALKEAGLERTHSPNADDQRAGLRTPLAPKSTNQLNSKQPSKESDKNLTYSELQSEYSRIDRKYAKLHERFLDLHNALNKSNQLLRERTALYQQWVDHAKKLNEQSLKRAQRVKRLEGRLAELCQDPLNLSFSSDAGSVETVAGSTISDSSHPRRLEQSDQTAVAPSASIPEPNGLTETSELAISLPPLPRDREVTNGGHYIKSEPSSDTPVVVSERSVGKRKNISNYRSDMPAPRRVKIESSPELQDMIASRRPTPHESIDFDTEYRRVETPRKHTKQQQALDMEVDQGEYNEDSDNIDAQKNDDAGKTMIGGPLGRHDNREPASDASATGRIQQARSNIASSYRSRKSSTPRGLTSLAEIDYPTGTTTSSSKQRSRGSALEQLVDTPSGQRRIESSHQDRPVNDEHSTTFDLQPPERRDLPFGKGERNREILSPKPRSNNLSHEPVIEPTSKDDTTKAVTSRIEKKEKRGALRQTPKARLRLEDFRINPDANEGYDHAFADVVRRKDERACLQGCVKENCCGPKFRALARASRASTLQDEFRRLLETYLGDNCHQLSTMSEDEKETLWIEAKTRELANATGRHRHRYPRMTTPPGFWRTDFPSTQEGEEYKEEAAKLERDIINERYREAMRPGGLWVFRDDFVAFLSIISAPTAFGEMTGPENFGGKLLDRLHPGPDQAGMMNGNHLPAGQPMPGGVGGPASGPGLNGSRRRPPQPSYPSHPSAYQPHQQHGAMMYPNSYMNPYASSYYPPHPVHYQAAHIPNSHYPASSYNTYPQQRSPPAVHQTYPPIVSSSMQAHPQPYPRSSLPQQPSPALSTPPPFPSAASPAPPPVTETPTSSQPSQPVTAPLSPEELKPQLVSPPPSEPEVVRPVFKYPLPWYSHPDEDFPSRASKLKKRRKKTISTSLVELPVTQQNETPSEAKGSSPSTKESIPSDDILSEETTNAASSTTNLSSEASVQSLIQETNAQSPSSTPISHKAEPSNTSTPTKTSKPIARPAVPAIPVIPTRPKPSSKDVKVPSDSDRGDNLSQSPDQTAPTDPAIVSPAVVTPKPPVLWTNFFKKPAPAITPMNGPGNSAPSAANSGAPSSGAAIVDGSLTGLGNFARTNASSLADALREYDVSNSHKVSFLEPRGLVNTGNMCYMNCVLQALIFCTPFYEFLDQVSKKAAHSFNSETPLIDAMVMLLREYKVICSGTSAEQLQKRLKSEELEQYGDAFIPEFVYDAMKRLPRFATMQRGLQQDAEEFLGFLLQAIGDECTQVMRQLNEASANTSATPTGTSSPTNTNDSNEWLEVGRKQRAAITRSSGHATLPSPISKIFTGQQRSALRVHGQKESVTFQTYQSLQLDIGDAHVNNIVDALKHMTQPENMEFDHQRKTTKQILIESLPPVLILHLKRFQFDPATNGTVKLWTKIDYPLELELPDEMFSPGKKIALQAEGGGSIKYKLTTAVYHHGKSASGGHYTVDLRRQDDREWIRLDDTVIRRIRSEDVAEATLDKNPAKSATRNNQKHSTAGSTTGNRFESIDDEDGADEEGWNKVTSVATGAKKWSSVVTTNGTSNNLPTKAKSAKDNVKDNKVAYLLFYERV</sequence>
<evidence type="ECO:0000259" key="11">
    <source>
        <dbReference type="PROSITE" id="PS50235"/>
    </source>
</evidence>
<feature type="compositionally biased region" description="Polar residues" evidence="10">
    <location>
        <begin position="1100"/>
        <end position="1110"/>
    </location>
</feature>
<dbReference type="VEuPathDB" id="FungiDB:F4678DRAFT_396354"/>
<feature type="region of interest" description="Disordered" evidence="10">
    <location>
        <begin position="1339"/>
        <end position="1362"/>
    </location>
</feature>
<organism evidence="12 13">
    <name type="scientific">Xylaria arbuscula</name>
    <dbReference type="NCBI Taxonomy" id="114810"/>
    <lineage>
        <taxon>Eukaryota</taxon>
        <taxon>Fungi</taxon>
        <taxon>Dikarya</taxon>
        <taxon>Ascomycota</taxon>
        <taxon>Pezizomycotina</taxon>
        <taxon>Sordariomycetes</taxon>
        <taxon>Xylariomycetidae</taxon>
        <taxon>Xylariales</taxon>
        <taxon>Xylariaceae</taxon>
        <taxon>Xylaria</taxon>
    </lineage>
</organism>
<feature type="region of interest" description="Disordered" evidence="10">
    <location>
        <begin position="327"/>
        <end position="546"/>
    </location>
</feature>
<feature type="compositionally biased region" description="Polar residues" evidence="10">
    <location>
        <begin position="984"/>
        <end position="1004"/>
    </location>
</feature>
<dbReference type="GO" id="GO:0004843">
    <property type="term" value="F:cysteine-type deubiquitinase activity"/>
    <property type="evidence" value="ECO:0007669"/>
    <property type="project" value="UniProtKB-EC"/>
</dbReference>
<feature type="compositionally biased region" description="Acidic residues" evidence="10">
    <location>
        <begin position="1596"/>
        <end position="1605"/>
    </location>
</feature>
<keyword evidence="4" id="KW-0645">Protease</keyword>
<dbReference type="GO" id="GO:0005829">
    <property type="term" value="C:cytosol"/>
    <property type="evidence" value="ECO:0007669"/>
    <property type="project" value="TreeGrafter"/>
</dbReference>
<evidence type="ECO:0000256" key="6">
    <source>
        <dbReference type="ARBA" id="ARBA00022786"/>
    </source>
</evidence>
<feature type="compositionally biased region" description="Low complexity" evidence="10">
    <location>
        <begin position="907"/>
        <end position="921"/>
    </location>
</feature>
<comment type="subcellular location">
    <subcellularLocation>
        <location evidence="2">Nucleus</location>
    </subcellularLocation>
</comment>
<feature type="compositionally biased region" description="Pro residues" evidence="10">
    <location>
        <begin position="889"/>
        <end position="906"/>
    </location>
</feature>
<dbReference type="Pfam" id="PF00443">
    <property type="entry name" value="UCH"/>
    <property type="match status" value="1"/>
</dbReference>
<evidence type="ECO:0000256" key="10">
    <source>
        <dbReference type="SAM" id="MobiDB-lite"/>
    </source>
</evidence>
<evidence type="ECO:0000256" key="3">
    <source>
        <dbReference type="ARBA" id="ARBA00012759"/>
    </source>
</evidence>
<evidence type="ECO:0000256" key="4">
    <source>
        <dbReference type="ARBA" id="ARBA00022670"/>
    </source>
</evidence>
<dbReference type="EMBL" id="JANPWZ010000007">
    <property type="protein sequence ID" value="KAJ3580415.1"/>
    <property type="molecule type" value="Genomic_DNA"/>
</dbReference>
<feature type="region of interest" description="Disordered" evidence="10">
    <location>
        <begin position="214"/>
        <end position="305"/>
    </location>
</feature>
<feature type="compositionally biased region" description="Low complexity" evidence="10">
    <location>
        <begin position="876"/>
        <end position="888"/>
    </location>
</feature>
<evidence type="ECO:0000256" key="1">
    <source>
        <dbReference type="ARBA" id="ARBA00000707"/>
    </source>
</evidence>
<feature type="compositionally biased region" description="Gly residues" evidence="10">
    <location>
        <begin position="766"/>
        <end position="779"/>
    </location>
</feature>
<feature type="compositionally biased region" description="Low complexity" evidence="10">
    <location>
        <begin position="1340"/>
        <end position="1361"/>
    </location>
</feature>
<protein>
    <recommendedName>
        <fullName evidence="3">ubiquitinyl hydrolase 1</fullName>
        <ecNumber evidence="3">3.4.19.12</ecNumber>
    </recommendedName>
</protein>
<feature type="compositionally biased region" description="Polar residues" evidence="10">
    <location>
        <begin position="1031"/>
        <end position="1048"/>
    </location>
</feature>
<keyword evidence="5" id="KW-0227">DNA damage</keyword>
<evidence type="ECO:0000256" key="9">
    <source>
        <dbReference type="ARBA" id="ARBA00023242"/>
    </source>
</evidence>